<dbReference type="AlphaFoldDB" id="A0A914MJ19"/>
<name>A0A914MJ19_MELIC</name>
<dbReference type="Proteomes" id="UP000887563">
    <property type="component" value="Unplaced"/>
</dbReference>
<accession>A0A914MJ19</accession>
<dbReference type="Pfam" id="PF00651">
    <property type="entry name" value="BTB"/>
    <property type="match status" value="1"/>
</dbReference>
<dbReference type="Gene3D" id="3.30.710.10">
    <property type="entry name" value="Potassium Channel Kv1.1, Chain A"/>
    <property type="match status" value="1"/>
</dbReference>
<evidence type="ECO:0000313" key="2">
    <source>
        <dbReference type="Proteomes" id="UP000887563"/>
    </source>
</evidence>
<sequence length="79" mass="8996">MFKEGILTDCVVENELINTHKFILPKNSVVFQKMFEQMGMTEAQNVILIKVLNNGNQKNDGIIFKYLSPLSNRPPLEDG</sequence>
<proteinExistence type="predicted"/>
<dbReference type="WBParaSite" id="Minc3s01836g26634">
    <property type="protein sequence ID" value="Minc3s01836g26634"/>
    <property type="gene ID" value="Minc3s01836g26634"/>
</dbReference>
<dbReference type="InterPro" id="IPR011333">
    <property type="entry name" value="SKP1/BTB/POZ_sf"/>
</dbReference>
<dbReference type="SUPFAM" id="SSF54695">
    <property type="entry name" value="POZ domain"/>
    <property type="match status" value="1"/>
</dbReference>
<organism evidence="2 3">
    <name type="scientific">Meloidogyne incognita</name>
    <name type="common">Southern root-knot nematode worm</name>
    <name type="synonym">Oxyuris incognita</name>
    <dbReference type="NCBI Taxonomy" id="6306"/>
    <lineage>
        <taxon>Eukaryota</taxon>
        <taxon>Metazoa</taxon>
        <taxon>Ecdysozoa</taxon>
        <taxon>Nematoda</taxon>
        <taxon>Chromadorea</taxon>
        <taxon>Rhabditida</taxon>
        <taxon>Tylenchina</taxon>
        <taxon>Tylenchomorpha</taxon>
        <taxon>Tylenchoidea</taxon>
        <taxon>Meloidogynidae</taxon>
        <taxon>Meloidogyninae</taxon>
        <taxon>Meloidogyne</taxon>
        <taxon>Meloidogyne incognita group</taxon>
    </lineage>
</organism>
<evidence type="ECO:0000259" key="1">
    <source>
        <dbReference type="Pfam" id="PF00651"/>
    </source>
</evidence>
<reference evidence="3" key="1">
    <citation type="submission" date="2022-11" db="UniProtKB">
        <authorList>
            <consortium name="WormBaseParasite"/>
        </authorList>
    </citation>
    <scope>IDENTIFICATION</scope>
</reference>
<dbReference type="InterPro" id="IPR000210">
    <property type="entry name" value="BTB/POZ_dom"/>
</dbReference>
<protein>
    <submittedName>
        <fullName evidence="3">BTB domain-containing protein</fullName>
    </submittedName>
</protein>
<evidence type="ECO:0000313" key="3">
    <source>
        <dbReference type="WBParaSite" id="Minc3s01836g26634"/>
    </source>
</evidence>
<keyword evidence="2" id="KW-1185">Reference proteome</keyword>
<dbReference type="CDD" id="cd18186">
    <property type="entry name" value="BTB_POZ_ZBTB_KLHL-like"/>
    <property type="match status" value="1"/>
</dbReference>
<feature type="domain" description="BTB" evidence="1">
    <location>
        <begin position="2"/>
        <end position="48"/>
    </location>
</feature>